<dbReference type="GO" id="GO:0005737">
    <property type="term" value="C:cytoplasm"/>
    <property type="evidence" value="ECO:0007669"/>
    <property type="project" value="TreeGrafter"/>
</dbReference>
<dbReference type="InterPro" id="IPR051908">
    <property type="entry name" value="Ribosomal_N-acetyltransferase"/>
</dbReference>
<keyword evidence="3" id="KW-1185">Reference proteome</keyword>
<feature type="domain" description="N-acetyltransferase" evidence="1">
    <location>
        <begin position="24"/>
        <end position="176"/>
    </location>
</feature>
<dbReference type="PATRIC" id="fig|1423735.3.peg.1271"/>
<dbReference type="AlphaFoldDB" id="A0A0R1VYY5"/>
<dbReference type="PANTHER" id="PTHR43441:SF11">
    <property type="entry name" value="RIBOSOMAL-PROTEIN-SERINE ACETYLTRANSFERASE"/>
    <property type="match status" value="1"/>
</dbReference>
<organism evidence="2 3">
    <name type="scientific">Lapidilactobacillus concavus DSM 17758</name>
    <dbReference type="NCBI Taxonomy" id="1423735"/>
    <lineage>
        <taxon>Bacteria</taxon>
        <taxon>Bacillati</taxon>
        <taxon>Bacillota</taxon>
        <taxon>Bacilli</taxon>
        <taxon>Lactobacillales</taxon>
        <taxon>Lactobacillaceae</taxon>
        <taxon>Lapidilactobacillus</taxon>
    </lineage>
</organism>
<dbReference type="Pfam" id="PF13302">
    <property type="entry name" value="Acetyltransf_3"/>
    <property type="match status" value="1"/>
</dbReference>
<proteinExistence type="predicted"/>
<dbReference type="RefSeq" id="WP_057823917.1">
    <property type="nucleotide sequence ID" value="NZ_AZFX01000036.1"/>
</dbReference>
<dbReference type="InterPro" id="IPR016181">
    <property type="entry name" value="Acyl_CoA_acyltransferase"/>
</dbReference>
<protein>
    <submittedName>
        <fullName evidence="2">Acetyltransferase</fullName>
    </submittedName>
</protein>
<gene>
    <name evidence="2" type="ORF">FC15_GL001224</name>
</gene>
<evidence type="ECO:0000313" key="3">
    <source>
        <dbReference type="Proteomes" id="UP000051315"/>
    </source>
</evidence>
<dbReference type="Proteomes" id="UP000051315">
    <property type="component" value="Unassembled WGS sequence"/>
</dbReference>
<dbReference type="OrthoDB" id="9784707at2"/>
<dbReference type="Gene3D" id="3.40.630.30">
    <property type="match status" value="1"/>
</dbReference>
<evidence type="ECO:0000259" key="1">
    <source>
        <dbReference type="PROSITE" id="PS51186"/>
    </source>
</evidence>
<dbReference type="STRING" id="1423735.FC15_GL001224"/>
<name>A0A0R1VYY5_9LACO</name>
<dbReference type="SUPFAM" id="SSF55729">
    <property type="entry name" value="Acyl-CoA N-acyltransferases (Nat)"/>
    <property type="match status" value="1"/>
</dbReference>
<keyword evidence="2" id="KW-0808">Transferase</keyword>
<dbReference type="EMBL" id="AZFX01000036">
    <property type="protein sequence ID" value="KRM10621.1"/>
    <property type="molecule type" value="Genomic_DNA"/>
</dbReference>
<evidence type="ECO:0000313" key="2">
    <source>
        <dbReference type="EMBL" id="KRM10621.1"/>
    </source>
</evidence>
<reference evidence="2 3" key="1">
    <citation type="journal article" date="2015" name="Genome Announc.">
        <title>Expanding the biotechnology potential of lactobacilli through comparative genomics of 213 strains and associated genera.</title>
        <authorList>
            <person name="Sun Z."/>
            <person name="Harris H.M."/>
            <person name="McCann A."/>
            <person name="Guo C."/>
            <person name="Argimon S."/>
            <person name="Zhang W."/>
            <person name="Yang X."/>
            <person name="Jeffery I.B."/>
            <person name="Cooney J.C."/>
            <person name="Kagawa T.F."/>
            <person name="Liu W."/>
            <person name="Song Y."/>
            <person name="Salvetti E."/>
            <person name="Wrobel A."/>
            <person name="Rasinkangas P."/>
            <person name="Parkhill J."/>
            <person name="Rea M.C."/>
            <person name="O'Sullivan O."/>
            <person name="Ritari J."/>
            <person name="Douillard F.P."/>
            <person name="Paul Ross R."/>
            <person name="Yang R."/>
            <person name="Briner A.E."/>
            <person name="Felis G.E."/>
            <person name="de Vos W.M."/>
            <person name="Barrangou R."/>
            <person name="Klaenhammer T.R."/>
            <person name="Caufield P.W."/>
            <person name="Cui Y."/>
            <person name="Zhang H."/>
            <person name="O'Toole P.W."/>
        </authorList>
    </citation>
    <scope>NUCLEOTIDE SEQUENCE [LARGE SCALE GENOMIC DNA]</scope>
    <source>
        <strain evidence="2 3">DSM 17758</strain>
    </source>
</reference>
<dbReference type="PROSITE" id="PS51186">
    <property type="entry name" value="GNAT"/>
    <property type="match status" value="1"/>
</dbReference>
<comment type="caution">
    <text evidence="2">The sequence shown here is derived from an EMBL/GenBank/DDBJ whole genome shotgun (WGS) entry which is preliminary data.</text>
</comment>
<dbReference type="InterPro" id="IPR000182">
    <property type="entry name" value="GNAT_dom"/>
</dbReference>
<dbReference type="GO" id="GO:0008999">
    <property type="term" value="F:protein-N-terminal-alanine acetyltransferase activity"/>
    <property type="evidence" value="ECO:0007669"/>
    <property type="project" value="TreeGrafter"/>
</dbReference>
<dbReference type="PANTHER" id="PTHR43441">
    <property type="entry name" value="RIBOSOMAL-PROTEIN-SERINE ACETYLTRANSFERASE"/>
    <property type="match status" value="1"/>
</dbReference>
<sequence>MFSYRVDDEISLVLPRVIDAQSVFELIKKNEAYLAEWLPWPRQLDSVAAEADIFREQLRLFADGRSLNLLLWFHGEIVGCLSLNTIHAETQSADIGYWLAQDKQGYGIMHRSLLALFEISFGEYGLEKLMIAAATGNQPSNAVIRHAGFHFDGVNRRAEKLERGWVDHNWYSLLKSEWLELATAVHDESRKN</sequence>
<accession>A0A0R1VYY5</accession>
<dbReference type="GO" id="GO:1990189">
    <property type="term" value="F:protein N-terminal-serine acetyltransferase activity"/>
    <property type="evidence" value="ECO:0007669"/>
    <property type="project" value="TreeGrafter"/>
</dbReference>